<sequence>MYKNLSFRLLLASAMAMATTFAVAAPHDGDGRDNGGSHHSDSVRGLGLSLTQLNATDAQRARITQILSADSAQMDAQRQAVQKQRTALDAMTPTDTGYQAAAARLAQAEASETQMRVIQHAQNETQIYAVLTPAQQAQLATVKAQRQAREAAWQQLKAKYPVASDVQDGR</sequence>
<dbReference type="EMBL" id="CP064030">
    <property type="protein sequence ID" value="QRN55649.1"/>
    <property type="molecule type" value="Genomic_DNA"/>
</dbReference>
<comment type="subcellular location">
    <subcellularLocation>
        <location evidence="1">Periplasm</location>
    </subcellularLocation>
</comment>
<evidence type="ECO:0000256" key="5">
    <source>
        <dbReference type="SAM" id="SignalP"/>
    </source>
</evidence>
<dbReference type="RefSeq" id="WP_188799215.1">
    <property type="nucleotide sequence ID" value="NZ_BMIZ01000001.1"/>
</dbReference>
<keyword evidence="3 5" id="KW-0732">Signal</keyword>
<evidence type="ECO:0000313" key="7">
    <source>
        <dbReference type="Proteomes" id="UP000663181"/>
    </source>
</evidence>
<evidence type="ECO:0000256" key="4">
    <source>
        <dbReference type="ARBA" id="ARBA00022764"/>
    </source>
</evidence>
<evidence type="ECO:0000256" key="2">
    <source>
        <dbReference type="ARBA" id="ARBA00008441"/>
    </source>
</evidence>
<dbReference type="Gene3D" id="1.20.120.1490">
    <property type="match status" value="1"/>
</dbReference>
<feature type="chain" id="PRO_5046208699" evidence="5">
    <location>
        <begin position="25"/>
        <end position="170"/>
    </location>
</feature>
<dbReference type="PANTHER" id="PTHR38102:SF1">
    <property type="entry name" value="PERIPLASMIC CHAPERONE SPY"/>
    <property type="match status" value="1"/>
</dbReference>
<evidence type="ECO:0000313" key="6">
    <source>
        <dbReference type="EMBL" id="QRN55649.1"/>
    </source>
</evidence>
<accession>A0ABX7GZC5</accession>
<proteinExistence type="inferred from homology"/>
<feature type="signal peptide" evidence="5">
    <location>
        <begin position="1"/>
        <end position="24"/>
    </location>
</feature>
<evidence type="ECO:0000256" key="3">
    <source>
        <dbReference type="ARBA" id="ARBA00022729"/>
    </source>
</evidence>
<evidence type="ECO:0000256" key="1">
    <source>
        <dbReference type="ARBA" id="ARBA00004418"/>
    </source>
</evidence>
<protein>
    <submittedName>
        <fullName evidence="6">Spy/CpxP family protein refolding chaperone</fullName>
    </submittedName>
</protein>
<dbReference type="InterPro" id="IPR012899">
    <property type="entry name" value="LTXXQ"/>
</dbReference>
<name>A0ABX7GZC5_9GAMM</name>
<keyword evidence="4" id="KW-0574">Periplasm</keyword>
<dbReference type="Proteomes" id="UP000663181">
    <property type="component" value="Chromosome"/>
</dbReference>
<dbReference type="PANTHER" id="PTHR38102">
    <property type="entry name" value="PERIPLASMIC CHAPERONE SPY"/>
    <property type="match status" value="1"/>
</dbReference>
<comment type="similarity">
    <text evidence="2">Belongs to the CpxP/Spy family.</text>
</comment>
<dbReference type="InterPro" id="IPR052211">
    <property type="entry name" value="Cpx_auxiliary_protein"/>
</dbReference>
<organism evidence="6 7">
    <name type="scientific">Dyella caseinilytica</name>
    <dbReference type="NCBI Taxonomy" id="1849581"/>
    <lineage>
        <taxon>Bacteria</taxon>
        <taxon>Pseudomonadati</taxon>
        <taxon>Pseudomonadota</taxon>
        <taxon>Gammaproteobacteria</taxon>
        <taxon>Lysobacterales</taxon>
        <taxon>Rhodanobacteraceae</taxon>
        <taxon>Dyella</taxon>
    </lineage>
</organism>
<keyword evidence="7" id="KW-1185">Reference proteome</keyword>
<reference evidence="6 7" key="1">
    <citation type="submission" date="2020-10" db="EMBL/GenBank/DDBJ databases">
        <title>Phylogeny of dyella-like bacteria.</title>
        <authorList>
            <person name="Fu J."/>
        </authorList>
    </citation>
    <scope>NUCLEOTIDE SEQUENCE [LARGE SCALE GENOMIC DNA]</scope>
    <source>
        <strain evidence="6 7">DHOB09</strain>
    </source>
</reference>
<gene>
    <name evidence="6" type="ORF">ISN74_10165</name>
</gene>
<dbReference type="Pfam" id="PF07813">
    <property type="entry name" value="LTXXQ"/>
    <property type="match status" value="1"/>
</dbReference>